<organism evidence="1 2">
    <name type="scientific">Streptomyces litchfieldiae</name>
    <dbReference type="NCBI Taxonomy" id="3075543"/>
    <lineage>
        <taxon>Bacteria</taxon>
        <taxon>Bacillati</taxon>
        <taxon>Actinomycetota</taxon>
        <taxon>Actinomycetes</taxon>
        <taxon>Kitasatosporales</taxon>
        <taxon>Streptomycetaceae</taxon>
        <taxon>Streptomyces</taxon>
    </lineage>
</organism>
<reference evidence="2" key="1">
    <citation type="submission" date="2023-07" db="EMBL/GenBank/DDBJ databases">
        <title>30 novel species of actinomycetes from the DSMZ collection.</title>
        <authorList>
            <person name="Nouioui I."/>
        </authorList>
    </citation>
    <scope>NUCLEOTIDE SEQUENCE [LARGE SCALE GENOMIC DNA]</scope>
    <source>
        <strain evidence="2">DSM 44938</strain>
    </source>
</reference>
<keyword evidence="2" id="KW-1185">Reference proteome</keyword>
<evidence type="ECO:0000313" key="2">
    <source>
        <dbReference type="Proteomes" id="UP001183246"/>
    </source>
</evidence>
<gene>
    <name evidence="1" type="ORF">RM590_02140</name>
</gene>
<dbReference type="EMBL" id="JAVREL010000001">
    <property type="protein sequence ID" value="MDT0341456.1"/>
    <property type="molecule type" value="Genomic_DNA"/>
</dbReference>
<sequence>MGAGDRSALIRDGRADVGLLHSPYTDLDVLVERQVVLTSSTWGS</sequence>
<name>A0ABU2MIP8_9ACTN</name>
<dbReference type="Proteomes" id="UP001183246">
    <property type="component" value="Unassembled WGS sequence"/>
</dbReference>
<dbReference type="RefSeq" id="WP_311702585.1">
    <property type="nucleotide sequence ID" value="NZ_JAVREL010000001.1"/>
</dbReference>
<accession>A0ABU2MIP8</accession>
<proteinExistence type="predicted"/>
<evidence type="ECO:0000313" key="1">
    <source>
        <dbReference type="EMBL" id="MDT0341456.1"/>
    </source>
</evidence>
<comment type="caution">
    <text evidence="1">The sequence shown here is derived from an EMBL/GenBank/DDBJ whole genome shotgun (WGS) entry which is preliminary data.</text>
</comment>
<protein>
    <submittedName>
        <fullName evidence="1">Uncharacterized protein</fullName>
    </submittedName>
</protein>